<dbReference type="AlphaFoldDB" id="A0A1M4VEK3"/>
<dbReference type="SUPFAM" id="SSF81606">
    <property type="entry name" value="PP2C-like"/>
    <property type="match status" value="1"/>
</dbReference>
<dbReference type="InterPro" id="IPR036457">
    <property type="entry name" value="PPM-type-like_dom_sf"/>
</dbReference>
<keyword evidence="1" id="KW-0378">Hydrolase</keyword>
<dbReference type="InterPro" id="IPR004096">
    <property type="entry name" value="V4R"/>
</dbReference>
<name>A0A1M4VEK3_9FIRM</name>
<reference evidence="4 5" key="1">
    <citation type="submission" date="2016-11" db="EMBL/GenBank/DDBJ databases">
        <authorList>
            <person name="Jaros S."/>
            <person name="Januszkiewicz K."/>
            <person name="Wedrychowicz H."/>
        </authorList>
    </citation>
    <scope>NUCLEOTIDE SEQUENCE [LARGE SCALE GENOMIC DNA]</scope>
    <source>
        <strain evidence="4 5">DSM 14828</strain>
    </source>
</reference>
<dbReference type="SUPFAM" id="SSF111126">
    <property type="entry name" value="Ligand-binding domain in the NO signalling and Golgi transport"/>
    <property type="match status" value="1"/>
</dbReference>
<evidence type="ECO:0000313" key="5">
    <source>
        <dbReference type="Proteomes" id="UP000184251"/>
    </source>
</evidence>
<dbReference type="SMART" id="SM00331">
    <property type="entry name" value="PP2C_SIG"/>
    <property type="match status" value="1"/>
</dbReference>
<dbReference type="Gene3D" id="3.60.40.10">
    <property type="entry name" value="PPM-type phosphatase domain"/>
    <property type="match status" value="1"/>
</dbReference>
<proteinExistence type="predicted"/>
<dbReference type="PANTHER" id="PTHR43156:SF2">
    <property type="entry name" value="STAGE II SPORULATION PROTEIN E"/>
    <property type="match status" value="1"/>
</dbReference>
<evidence type="ECO:0000259" key="2">
    <source>
        <dbReference type="SMART" id="SM00331"/>
    </source>
</evidence>
<accession>A0A1M4VEK3</accession>
<dbReference type="OrthoDB" id="9763484at2"/>
<dbReference type="RefSeq" id="WP_084116982.1">
    <property type="nucleotide sequence ID" value="NZ_FQTU01000005.1"/>
</dbReference>
<protein>
    <submittedName>
        <fullName evidence="4">Serine phosphatase RsbU, regulator of sigma subunit</fullName>
    </submittedName>
</protein>
<dbReference type="STRING" id="1120975.SAMN02746064_00965"/>
<evidence type="ECO:0000313" key="4">
    <source>
        <dbReference type="EMBL" id="SHE67338.1"/>
    </source>
</evidence>
<dbReference type="EMBL" id="FQTU01000005">
    <property type="protein sequence ID" value="SHE67338.1"/>
    <property type="molecule type" value="Genomic_DNA"/>
</dbReference>
<dbReference type="GO" id="GO:0016791">
    <property type="term" value="F:phosphatase activity"/>
    <property type="evidence" value="ECO:0007669"/>
    <property type="project" value="TreeGrafter"/>
</dbReference>
<dbReference type="SMART" id="SM00989">
    <property type="entry name" value="V4R"/>
    <property type="match status" value="1"/>
</dbReference>
<dbReference type="Pfam" id="PF02830">
    <property type="entry name" value="V4R"/>
    <property type="match status" value="1"/>
</dbReference>
<dbReference type="Pfam" id="PF07228">
    <property type="entry name" value="SpoIIE"/>
    <property type="match status" value="1"/>
</dbReference>
<feature type="domain" description="PPM-type phosphatase" evidence="2">
    <location>
        <begin position="237"/>
        <end position="459"/>
    </location>
</feature>
<dbReference type="InterPro" id="IPR001932">
    <property type="entry name" value="PPM-type_phosphatase-like_dom"/>
</dbReference>
<dbReference type="InterPro" id="IPR052016">
    <property type="entry name" value="Bact_Sigma-Reg"/>
</dbReference>
<keyword evidence="5" id="KW-1185">Reference proteome</keyword>
<dbReference type="PANTHER" id="PTHR43156">
    <property type="entry name" value="STAGE II SPORULATION PROTEIN E-RELATED"/>
    <property type="match status" value="1"/>
</dbReference>
<evidence type="ECO:0000259" key="3">
    <source>
        <dbReference type="SMART" id="SM00989"/>
    </source>
</evidence>
<dbReference type="InterPro" id="IPR024096">
    <property type="entry name" value="NO_sig/Golgi_transp_ligand-bd"/>
</dbReference>
<evidence type="ECO:0000256" key="1">
    <source>
        <dbReference type="ARBA" id="ARBA00022801"/>
    </source>
</evidence>
<sequence>MNEAFLKDFKNVINHQLQEMDSQIQLSIDDISCPIRSDLGPNIDLLYMRIMRLALRETYGGKLSASILYQAGKNIALSSFAIMEINDLIDYLNKLMIGITRLVSMEGNKIIFEEDECAVCSGMPNIGEALCSFESGFIAGGLTRIMDMDVVVTETKCWGLGDEVCRFEAELFKKGTINENGEAVNTVDMIATLASKASMAIELNKELQYKNDIFSKQLEFAQNIQKSIIPDGNTFKAAHYEVFSYLKPFRKVGGDFYDLFNLENGKFGIAIADMAGHGIDAAMITSMVKLILTHCSKSEGVLENPAEVMEYVEEDINEVVPNNYFSMIYMVLDPVKQSIKYSNAGHPTPILYRKKQNLIQLLKANMPLVGLNKYMPDQESVQNSVLYEPGDQLFLYTDGIPETRNMKGEFFNINRMLDIIRSAEGAPVESVCKEIIKKTKGFRSSLSQDDDICLIGIQL</sequence>
<organism evidence="4 5">
    <name type="scientific">Alkalibacter saccharofermentans DSM 14828</name>
    <dbReference type="NCBI Taxonomy" id="1120975"/>
    <lineage>
        <taxon>Bacteria</taxon>
        <taxon>Bacillati</taxon>
        <taxon>Bacillota</taxon>
        <taxon>Clostridia</taxon>
        <taxon>Eubacteriales</taxon>
        <taxon>Eubacteriaceae</taxon>
        <taxon>Alkalibacter</taxon>
    </lineage>
</organism>
<dbReference type="Gene3D" id="3.30.1380.20">
    <property type="entry name" value="Trafficking protein particle complex subunit 3"/>
    <property type="match status" value="1"/>
</dbReference>
<feature type="domain" description="4-vinyl reductase 4VR" evidence="3">
    <location>
        <begin position="109"/>
        <end position="171"/>
    </location>
</feature>
<gene>
    <name evidence="4" type="ORF">SAMN02746064_00965</name>
</gene>
<dbReference type="Proteomes" id="UP000184251">
    <property type="component" value="Unassembled WGS sequence"/>
</dbReference>